<keyword evidence="1" id="KW-1185">Reference proteome</keyword>
<name>A0A1I7XSP9_HETBA</name>
<dbReference type="Proteomes" id="UP000095283">
    <property type="component" value="Unplaced"/>
</dbReference>
<evidence type="ECO:0000313" key="1">
    <source>
        <dbReference type="Proteomes" id="UP000095283"/>
    </source>
</evidence>
<dbReference type="AlphaFoldDB" id="A0A1I7XSP9"/>
<protein>
    <submittedName>
        <fullName evidence="2">Ovule protein</fullName>
    </submittedName>
</protein>
<dbReference type="WBParaSite" id="Hba_20352">
    <property type="protein sequence ID" value="Hba_20352"/>
    <property type="gene ID" value="Hba_20352"/>
</dbReference>
<proteinExistence type="predicted"/>
<evidence type="ECO:0000313" key="2">
    <source>
        <dbReference type="WBParaSite" id="Hba_20352"/>
    </source>
</evidence>
<reference evidence="2" key="1">
    <citation type="submission" date="2016-11" db="UniProtKB">
        <authorList>
            <consortium name="WormBaseParasite"/>
        </authorList>
    </citation>
    <scope>IDENTIFICATION</scope>
</reference>
<organism evidence="1 2">
    <name type="scientific">Heterorhabditis bacteriophora</name>
    <name type="common">Entomopathogenic nematode worm</name>
    <dbReference type="NCBI Taxonomy" id="37862"/>
    <lineage>
        <taxon>Eukaryota</taxon>
        <taxon>Metazoa</taxon>
        <taxon>Ecdysozoa</taxon>
        <taxon>Nematoda</taxon>
        <taxon>Chromadorea</taxon>
        <taxon>Rhabditida</taxon>
        <taxon>Rhabditina</taxon>
        <taxon>Rhabditomorpha</taxon>
        <taxon>Strongyloidea</taxon>
        <taxon>Heterorhabditidae</taxon>
        <taxon>Heterorhabditis</taxon>
    </lineage>
</organism>
<accession>A0A1I7XSP9</accession>
<sequence>MDVHTYLTSIYSYDYFGIILANPLFTQQLIVVIVNTTFLCANKKCLLFLFPFKNWLPSLISNSRMIHGRIVFALVQNKP</sequence>